<dbReference type="SUPFAM" id="SSF46785">
    <property type="entry name" value="Winged helix' DNA-binding domain"/>
    <property type="match status" value="1"/>
</dbReference>
<dbReference type="Pfam" id="PF01022">
    <property type="entry name" value="HTH_5"/>
    <property type="match status" value="1"/>
</dbReference>
<organism evidence="5">
    <name type="scientific">uncultured spirochete</name>
    <dbReference type="NCBI Taxonomy" id="156406"/>
    <lineage>
        <taxon>Bacteria</taxon>
        <taxon>Pseudomonadati</taxon>
        <taxon>Spirochaetota</taxon>
        <taxon>Spirochaetia</taxon>
        <taxon>Spirochaetales</taxon>
        <taxon>environmental samples</taxon>
    </lineage>
</organism>
<dbReference type="InterPro" id="IPR036388">
    <property type="entry name" value="WH-like_DNA-bd_sf"/>
</dbReference>
<evidence type="ECO:0000256" key="1">
    <source>
        <dbReference type="ARBA" id="ARBA00023015"/>
    </source>
</evidence>
<dbReference type="Gene3D" id="1.10.10.10">
    <property type="entry name" value="Winged helix-like DNA-binding domain superfamily/Winged helix DNA-binding domain"/>
    <property type="match status" value="1"/>
</dbReference>
<accession>A0A3P3XS03</accession>
<protein>
    <submittedName>
        <fullName evidence="5">Regulatory protein ArsR (Modular protein)</fullName>
    </submittedName>
</protein>
<dbReference type="NCBIfam" id="NF033788">
    <property type="entry name" value="HTH_metalloreg"/>
    <property type="match status" value="1"/>
</dbReference>
<dbReference type="GO" id="GO:0003700">
    <property type="term" value="F:DNA-binding transcription factor activity"/>
    <property type="evidence" value="ECO:0007669"/>
    <property type="project" value="InterPro"/>
</dbReference>
<dbReference type="GO" id="GO:0003677">
    <property type="term" value="F:DNA binding"/>
    <property type="evidence" value="ECO:0007669"/>
    <property type="project" value="UniProtKB-KW"/>
</dbReference>
<dbReference type="SMART" id="SM00418">
    <property type="entry name" value="HTH_ARSR"/>
    <property type="match status" value="1"/>
</dbReference>
<dbReference type="PANTHER" id="PTHR33154:SF33">
    <property type="entry name" value="TRANSCRIPTIONAL REPRESSOR SDPR"/>
    <property type="match status" value="1"/>
</dbReference>
<dbReference type="CDD" id="cd00090">
    <property type="entry name" value="HTH_ARSR"/>
    <property type="match status" value="1"/>
</dbReference>
<dbReference type="AlphaFoldDB" id="A0A3P3XS03"/>
<dbReference type="InterPro" id="IPR001845">
    <property type="entry name" value="HTH_ArsR_DNA-bd_dom"/>
</dbReference>
<dbReference type="PANTHER" id="PTHR33154">
    <property type="entry name" value="TRANSCRIPTIONAL REGULATOR, ARSR FAMILY"/>
    <property type="match status" value="1"/>
</dbReference>
<evidence type="ECO:0000256" key="3">
    <source>
        <dbReference type="ARBA" id="ARBA00023163"/>
    </source>
</evidence>
<dbReference type="InterPro" id="IPR036390">
    <property type="entry name" value="WH_DNA-bd_sf"/>
</dbReference>
<dbReference type="InterPro" id="IPR011991">
    <property type="entry name" value="ArsR-like_HTH"/>
</dbReference>
<dbReference type="PROSITE" id="PS50987">
    <property type="entry name" value="HTH_ARSR_2"/>
    <property type="match status" value="1"/>
</dbReference>
<sequence length="120" mass="13746">MVNILTKVFQHCNIAIMKSIERKYERRAEIFKALSNPLRLIMLEKLEEKPWCVCALAAELGIDKSIVSKYLSQLKSVGLIEDSHKGTLVEYRLVAPCVLRLASCAEETIQKQRRKLLSED</sequence>
<reference evidence="5" key="1">
    <citation type="submission" date="2017-02" db="EMBL/GenBank/DDBJ databases">
        <authorList>
            <person name="Regsiter A."/>
            <person name="William W."/>
        </authorList>
    </citation>
    <scope>NUCLEOTIDE SEQUENCE</scope>
    <source>
        <strain evidence="5">BdmA 4</strain>
    </source>
</reference>
<evidence type="ECO:0000256" key="2">
    <source>
        <dbReference type="ARBA" id="ARBA00023125"/>
    </source>
</evidence>
<name>A0A3P3XS03_9SPIR</name>
<keyword evidence="3" id="KW-0804">Transcription</keyword>
<proteinExistence type="predicted"/>
<dbReference type="InterPro" id="IPR051081">
    <property type="entry name" value="HTH_MetalResp_TranReg"/>
</dbReference>
<feature type="domain" description="HTH arsR-type" evidence="4">
    <location>
        <begin position="19"/>
        <end position="113"/>
    </location>
</feature>
<keyword evidence="1" id="KW-0805">Transcription regulation</keyword>
<evidence type="ECO:0000313" key="5">
    <source>
        <dbReference type="EMBL" id="SLM19020.1"/>
    </source>
</evidence>
<gene>
    <name evidence="5" type="ORF">SPIRO4BDMA_50535</name>
</gene>
<dbReference type="EMBL" id="FWDO01000005">
    <property type="protein sequence ID" value="SLM19020.1"/>
    <property type="molecule type" value="Genomic_DNA"/>
</dbReference>
<keyword evidence="2" id="KW-0238">DNA-binding</keyword>
<dbReference type="PRINTS" id="PR00778">
    <property type="entry name" value="HTHARSR"/>
</dbReference>
<evidence type="ECO:0000259" key="4">
    <source>
        <dbReference type="PROSITE" id="PS50987"/>
    </source>
</evidence>